<comment type="function">
    <text evidence="1">Plays a role in the regulation of neuronal activity.</text>
</comment>
<keyword evidence="17" id="KW-1185">Reference proteome</keyword>
<evidence type="ECO:0000256" key="8">
    <source>
        <dbReference type="ARBA" id="ARBA00022989"/>
    </source>
</evidence>
<keyword evidence="9 15" id="KW-0472">Membrane</keyword>
<keyword evidence="10" id="KW-0325">Glycoprotein</keyword>
<feature type="transmembrane region" description="Helical" evidence="15">
    <location>
        <begin position="114"/>
        <end position="134"/>
    </location>
</feature>
<keyword evidence="13" id="KW-0175">Coiled coil</keyword>
<dbReference type="Pfam" id="PF09726">
    <property type="entry name" value="Macoilin"/>
    <property type="match status" value="1"/>
</dbReference>
<evidence type="ECO:0000313" key="17">
    <source>
        <dbReference type="Proteomes" id="UP001626550"/>
    </source>
</evidence>
<dbReference type="AlphaFoldDB" id="A0ABD2Q8Y0"/>
<proteinExistence type="predicted"/>
<keyword evidence="11" id="KW-0539">Nucleus</keyword>
<evidence type="ECO:0000256" key="11">
    <source>
        <dbReference type="ARBA" id="ARBA00023242"/>
    </source>
</evidence>
<name>A0ABD2Q8Y0_9PLAT</name>
<feature type="region of interest" description="Disordered" evidence="14">
    <location>
        <begin position="692"/>
        <end position="724"/>
    </location>
</feature>
<comment type="subcellular location">
    <subcellularLocation>
        <location evidence="2">Nucleus membrane</location>
        <topology evidence="2">Multi-pass membrane protein</topology>
    </subcellularLocation>
    <subcellularLocation>
        <location evidence="3">Rough endoplasmic reticulum membrane</location>
        <topology evidence="3">Multi-pass membrane protein</topology>
    </subcellularLocation>
</comment>
<evidence type="ECO:0000256" key="5">
    <source>
        <dbReference type="ARBA" id="ARBA00022553"/>
    </source>
</evidence>
<evidence type="ECO:0000256" key="10">
    <source>
        <dbReference type="ARBA" id="ARBA00023180"/>
    </source>
</evidence>
<dbReference type="Proteomes" id="UP001626550">
    <property type="component" value="Unassembled WGS sequence"/>
</dbReference>
<evidence type="ECO:0000256" key="9">
    <source>
        <dbReference type="ARBA" id="ARBA00023136"/>
    </source>
</evidence>
<dbReference type="PANTHER" id="PTHR47464">
    <property type="entry name" value="MACOILIN"/>
    <property type="match status" value="1"/>
</dbReference>
<organism evidence="16 17">
    <name type="scientific">Cichlidogyrus casuarinus</name>
    <dbReference type="NCBI Taxonomy" id="1844966"/>
    <lineage>
        <taxon>Eukaryota</taxon>
        <taxon>Metazoa</taxon>
        <taxon>Spiralia</taxon>
        <taxon>Lophotrochozoa</taxon>
        <taxon>Platyhelminthes</taxon>
        <taxon>Monogenea</taxon>
        <taxon>Monopisthocotylea</taxon>
        <taxon>Dactylogyridea</taxon>
        <taxon>Ancyrocephalidae</taxon>
        <taxon>Cichlidogyrus</taxon>
    </lineage>
</organism>
<protein>
    <recommendedName>
        <fullName evidence="4">Macoilin</fullName>
    </recommendedName>
    <alternativeName>
        <fullName evidence="12">Transmembrane protein 57</fullName>
    </alternativeName>
</protein>
<feature type="compositionally biased region" description="Basic and acidic residues" evidence="14">
    <location>
        <begin position="258"/>
        <end position="271"/>
    </location>
</feature>
<evidence type="ECO:0000256" key="7">
    <source>
        <dbReference type="ARBA" id="ARBA00022824"/>
    </source>
</evidence>
<keyword evidence="5" id="KW-0597">Phosphoprotein</keyword>
<evidence type="ECO:0000313" key="16">
    <source>
        <dbReference type="EMBL" id="KAL3315868.1"/>
    </source>
</evidence>
<feature type="compositionally biased region" description="Low complexity" evidence="14">
    <location>
        <begin position="224"/>
        <end position="237"/>
    </location>
</feature>
<keyword evidence="6 15" id="KW-0812">Transmembrane</keyword>
<feature type="transmembrane region" description="Helical" evidence="15">
    <location>
        <begin position="73"/>
        <end position="94"/>
    </location>
</feature>
<evidence type="ECO:0000256" key="4">
    <source>
        <dbReference type="ARBA" id="ARBA00021882"/>
    </source>
</evidence>
<comment type="caution">
    <text evidence="16">The sequence shown here is derived from an EMBL/GenBank/DDBJ whole genome shotgun (WGS) entry which is preliminary data.</text>
</comment>
<dbReference type="InterPro" id="IPR019130">
    <property type="entry name" value="Macoilin"/>
</dbReference>
<dbReference type="GO" id="GO:0031965">
    <property type="term" value="C:nuclear membrane"/>
    <property type="evidence" value="ECO:0007669"/>
    <property type="project" value="UniProtKB-SubCell"/>
</dbReference>
<feature type="region of interest" description="Disordered" evidence="14">
    <location>
        <begin position="193"/>
        <end position="271"/>
    </location>
</feature>
<reference evidence="16 17" key="1">
    <citation type="submission" date="2024-11" db="EMBL/GenBank/DDBJ databases">
        <title>Adaptive evolution of stress response genes in parasites aligns with host niche diversity.</title>
        <authorList>
            <person name="Hahn C."/>
            <person name="Resl P."/>
        </authorList>
    </citation>
    <scope>NUCLEOTIDE SEQUENCE [LARGE SCALE GENOMIC DNA]</scope>
    <source>
        <strain evidence="16">EGGRZ-B1_66</strain>
        <tissue evidence="16">Body</tissue>
    </source>
</reference>
<accession>A0ABD2Q8Y0</accession>
<feature type="transmembrane region" description="Helical" evidence="15">
    <location>
        <begin position="37"/>
        <end position="61"/>
    </location>
</feature>
<dbReference type="EMBL" id="JBJKFK010000647">
    <property type="protein sequence ID" value="KAL3315868.1"/>
    <property type="molecule type" value="Genomic_DNA"/>
</dbReference>
<feature type="coiled-coil region" evidence="13">
    <location>
        <begin position="394"/>
        <end position="421"/>
    </location>
</feature>
<evidence type="ECO:0000256" key="13">
    <source>
        <dbReference type="SAM" id="Coils"/>
    </source>
</evidence>
<evidence type="ECO:0000256" key="1">
    <source>
        <dbReference type="ARBA" id="ARBA00003440"/>
    </source>
</evidence>
<dbReference type="GO" id="GO:0030867">
    <property type="term" value="C:rough endoplasmic reticulum membrane"/>
    <property type="evidence" value="ECO:0007669"/>
    <property type="project" value="UniProtKB-SubCell"/>
</dbReference>
<evidence type="ECO:0000256" key="3">
    <source>
        <dbReference type="ARBA" id="ARBA00004269"/>
    </source>
</evidence>
<gene>
    <name evidence="16" type="ORF">Ciccas_005493</name>
</gene>
<feature type="compositionally biased region" description="Polar residues" evidence="14">
    <location>
        <begin position="196"/>
        <end position="223"/>
    </location>
</feature>
<evidence type="ECO:0000256" key="14">
    <source>
        <dbReference type="SAM" id="MobiDB-lite"/>
    </source>
</evidence>
<feature type="coiled-coil region" evidence="13">
    <location>
        <begin position="460"/>
        <end position="529"/>
    </location>
</feature>
<evidence type="ECO:0000256" key="15">
    <source>
        <dbReference type="SAM" id="Phobius"/>
    </source>
</evidence>
<evidence type="ECO:0000256" key="12">
    <source>
        <dbReference type="ARBA" id="ARBA00031129"/>
    </source>
</evidence>
<keyword evidence="7" id="KW-0256">Endoplasmic reticulum</keyword>
<evidence type="ECO:0000256" key="2">
    <source>
        <dbReference type="ARBA" id="ARBA00004232"/>
    </source>
</evidence>
<dbReference type="PANTHER" id="PTHR47464:SF2">
    <property type="entry name" value="MACOILIN"/>
    <property type="match status" value="1"/>
</dbReference>
<evidence type="ECO:0000256" key="6">
    <source>
        <dbReference type="ARBA" id="ARBA00022692"/>
    </source>
</evidence>
<keyword evidence="8 15" id="KW-1133">Transmembrane helix</keyword>
<sequence length="724" mass="80212">MLVKTLLGFNCDLAWPLIICVKSLFDRFTNLGFKSTFISFVSIVVLSILSGYMFQTAYIGLLSCICSRLHLMLFYLGNGFSATPVLFFLLFLFVEVFLFSHQDLLGQQTVSGPTLMLSSLSIGFLYFILCEFLLGRYQSFIRSRLQRSVQHQNASYYCLLETALPEELWCYIHRTFKSSSKALPGGAVQPVKNAVNGMSNGHTASSNGPPNVSASNHNDSGHTPCNSNPSANPSSDGGHQGGSGDGGDKKQPRQGNKTSKDETTVKLEAESRKLRSELQALRSIEADLRRQMTAKMASERASKAELEQVKVEFETLTGKLESISKRVEIDRQNLEQTEKKLVSERKFRQDLEQELTELRKTAIPVLGASCNLLAEQNGSDENGLYDAFCSRSKSNTCTSRIKKLENEIKSLTKELSAKESQISNLLPPEGPKSVLAAAASLAVGAAITPDMSEQLQIKKNEFQRQELSNLKQEVLRLRVQMIDEEENKSKITQAYLDSLKKVTDLQATLADKECEISSLNEQLEKITHIYFTLAHRSPSSESMPQYNGPVGLYSCGRTNGQSMHYGQQQQNETEVRYRSQYGSYGSSGTCNWFMDGYRQAEGPAQTLGEMEMRPPSPRDFMVPASVSTGRSRIVDNYYAKRGQNLGTNSGGGGSSGLLFTVDSPNSSNEGSPPPLMVDEDENRTMQLLEGMLEEARRGSSAGNHDMLSKNMRDQSLMDDLNTLD</sequence>